<name>A0A1B7LHM0_9FIRM</name>
<dbReference type="SUPFAM" id="SSF56271">
    <property type="entry name" value="Pyruvoyl-dependent histidine and arginine decarboxylases"/>
    <property type="match status" value="1"/>
</dbReference>
<dbReference type="Gene3D" id="3.30.60.30">
    <property type="match status" value="1"/>
</dbReference>
<dbReference type="SFLD" id="SFLDS00055">
    <property type="entry name" value="Pyruvoyl-Dependent_Histidine/A"/>
    <property type="match status" value="1"/>
</dbReference>
<dbReference type="GO" id="GO:0008792">
    <property type="term" value="F:arginine decarboxylase activity"/>
    <property type="evidence" value="ECO:0007669"/>
    <property type="project" value="UniProtKB-EC"/>
</dbReference>
<evidence type="ECO:0000256" key="2">
    <source>
        <dbReference type="ARBA" id="ARBA00008611"/>
    </source>
</evidence>
<evidence type="ECO:0000256" key="4">
    <source>
        <dbReference type="ARBA" id="ARBA00014727"/>
    </source>
</evidence>
<dbReference type="PANTHER" id="PTHR40438">
    <property type="entry name" value="PYRUVOYL-DEPENDENT ARGININE DECARBOXYLASE"/>
    <property type="match status" value="1"/>
</dbReference>
<dbReference type="Gene3D" id="3.50.20.10">
    <property type="entry name" value="Pyruvoyl-Dependent Histidine Decarboxylase, subunit B"/>
    <property type="match status" value="1"/>
</dbReference>
<dbReference type="EMBL" id="LYVF01000047">
    <property type="protein sequence ID" value="OAT85796.1"/>
    <property type="molecule type" value="Genomic_DNA"/>
</dbReference>
<dbReference type="SFLD" id="SFLDF00471">
    <property type="entry name" value="Pyruvoyl-dependent_arginine_de"/>
    <property type="match status" value="1"/>
</dbReference>
<keyword evidence="6" id="KW-0456">Lyase</keyword>
<dbReference type="InterPro" id="IPR002724">
    <property type="entry name" value="Pyruvoyl-dep_arg_deCO2ase"/>
</dbReference>
<evidence type="ECO:0000256" key="1">
    <source>
        <dbReference type="ARBA" id="ARBA00001928"/>
    </source>
</evidence>
<dbReference type="AlphaFoldDB" id="A0A1B7LHM0"/>
<proteinExistence type="inferred from homology"/>
<dbReference type="GO" id="GO:0006527">
    <property type="term" value="P:L-arginine catabolic process"/>
    <property type="evidence" value="ECO:0007669"/>
    <property type="project" value="InterPro"/>
</dbReference>
<dbReference type="SFLD" id="SFLDG01170">
    <property type="entry name" value="Pyruvoyl-dependent_arginine_de"/>
    <property type="match status" value="1"/>
</dbReference>
<keyword evidence="5" id="KW-0210">Decarboxylase</keyword>
<evidence type="ECO:0000256" key="3">
    <source>
        <dbReference type="ARBA" id="ARBA00012426"/>
    </source>
</evidence>
<evidence type="ECO:0000256" key="6">
    <source>
        <dbReference type="ARBA" id="ARBA00023239"/>
    </source>
</evidence>
<keyword evidence="7" id="KW-0670">Pyruvate</keyword>
<accession>A0A1B7LHM0</accession>
<dbReference type="HAMAP" id="MF_01404">
    <property type="entry name" value="PvlArgDC"/>
    <property type="match status" value="1"/>
</dbReference>
<dbReference type="InterPro" id="IPR016104">
    <property type="entry name" value="Pyr-dep_his/arg-deCO2ase"/>
</dbReference>
<evidence type="ECO:0000313" key="9">
    <source>
        <dbReference type="EMBL" id="OAT85796.1"/>
    </source>
</evidence>
<reference evidence="9 10" key="1">
    <citation type="submission" date="2016-04" db="EMBL/GenBank/DDBJ databases">
        <authorList>
            <person name="Evans L.H."/>
            <person name="Alamgir A."/>
            <person name="Owens N."/>
            <person name="Weber N.D."/>
            <person name="Virtaneva K."/>
            <person name="Barbian K."/>
            <person name="Babar A."/>
            <person name="Rosenke K."/>
        </authorList>
    </citation>
    <scope>NUCLEOTIDE SEQUENCE [LARGE SCALE GENOMIC DNA]</scope>
    <source>
        <strain evidence="9 10">LMa1</strain>
    </source>
</reference>
<dbReference type="Pfam" id="PF01862">
    <property type="entry name" value="PvlArgDC"/>
    <property type="match status" value="1"/>
</dbReference>
<comment type="cofactor">
    <cofactor evidence="1">
        <name>pyruvate</name>
        <dbReference type="ChEBI" id="CHEBI:15361"/>
    </cofactor>
</comment>
<keyword evidence="10" id="KW-1185">Reference proteome</keyword>
<dbReference type="Proteomes" id="UP000078532">
    <property type="component" value="Unassembled WGS sequence"/>
</dbReference>
<comment type="similarity">
    <text evidence="2">Belongs to the pyruvoyl-dependent arginine decarboxylase family.</text>
</comment>
<dbReference type="PANTHER" id="PTHR40438:SF1">
    <property type="entry name" value="PYRUVOYL-DEPENDENT ARGININE DECARBOXYLASE"/>
    <property type="match status" value="1"/>
</dbReference>
<gene>
    <name evidence="9" type="ORF">A6M21_04705</name>
</gene>
<dbReference type="RefSeq" id="WP_066666536.1">
    <property type="nucleotide sequence ID" value="NZ_LYVF01000047.1"/>
</dbReference>
<organism evidence="9 10">
    <name type="scientific">Desulfotomaculum copahuensis</name>
    <dbReference type="NCBI Taxonomy" id="1838280"/>
    <lineage>
        <taxon>Bacteria</taxon>
        <taxon>Bacillati</taxon>
        <taxon>Bacillota</taxon>
        <taxon>Clostridia</taxon>
        <taxon>Eubacteriales</taxon>
        <taxon>Desulfotomaculaceae</taxon>
        <taxon>Desulfotomaculum</taxon>
    </lineage>
</organism>
<protein>
    <recommendedName>
        <fullName evidence="4">Pyruvoyl-dependent arginine decarboxylase AaxB</fullName>
        <ecNumber evidence="3">4.1.1.19</ecNumber>
    </recommendedName>
</protein>
<dbReference type="InterPro" id="IPR016105">
    <property type="entry name" value="Pyr-dep_his/arg-deCO2ase_sand"/>
</dbReference>
<evidence type="ECO:0000313" key="10">
    <source>
        <dbReference type="Proteomes" id="UP000078532"/>
    </source>
</evidence>
<comment type="caution">
    <text evidence="9">The sequence shown here is derived from an EMBL/GenBank/DDBJ whole genome shotgun (WGS) entry which is preliminary data.</text>
</comment>
<dbReference type="OrthoDB" id="9783061at2"/>
<evidence type="ECO:0000256" key="8">
    <source>
        <dbReference type="ARBA" id="ARBA00049309"/>
    </source>
</evidence>
<evidence type="ECO:0000256" key="7">
    <source>
        <dbReference type="ARBA" id="ARBA00023317"/>
    </source>
</evidence>
<sequence>MLPTPTKFTLVAGTGEGHTPLNAFDQALLAAGAGNVNLLRVSSILPPGARYAERVILPPGALVPVAYGALKSATPGERIAAAVAVGIPESGFGVIMEYSGRTSREEAEKTIRGMVEEAFDMRGLSLVTYRVKSVEHEVVMAGAVFAGIILWY</sequence>
<dbReference type="NCBIfam" id="TIGR00286">
    <property type="entry name" value="pyruvoyl-dependent arginine decarboxylase"/>
    <property type="match status" value="1"/>
</dbReference>
<dbReference type="STRING" id="1838280.A6M21_04705"/>
<comment type="catalytic activity">
    <reaction evidence="8">
        <text>L-arginine + H(+) = agmatine + CO2</text>
        <dbReference type="Rhea" id="RHEA:17641"/>
        <dbReference type="ChEBI" id="CHEBI:15378"/>
        <dbReference type="ChEBI" id="CHEBI:16526"/>
        <dbReference type="ChEBI" id="CHEBI:32682"/>
        <dbReference type="ChEBI" id="CHEBI:58145"/>
        <dbReference type="EC" id="4.1.1.19"/>
    </reaction>
</comment>
<evidence type="ECO:0000256" key="5">
    <source>
        <dbReference type="ARBA" id="ARBA00022793"/>
    </source>
</evidence>
<dbReference type="EC" id="4.1.1.19" evidence="3"/>